<organism evidence="1 2">
    <name type="scientific">Trifolium pratense</name>
    <name type="common">Red clover</name>
    <dbReference type="NCBI Taxonomy" id="57577"/>
    <lineage>
        <taxon>Eukaryota</taxon>
        <taxon>Viridiplantae</taxon>
        <taxon>Streptophyta</taxon>
        <taxon>Embryophyta</taxon>
        <taxon>Tracheophyta</taxon>
        <taxon>Spermatophyta</taxon>
        <taxon>Magnoliopsida</taxon>
        <taxon>eudicotyledons</taxon>
        <taxon>Gunneridae</taxon>
        <taxon>Pentapetalae</taxon>
        <taxon>rosids</taxon>
        <taxon>fabids</taxon>
        <taxon>Fabales</taxon>
        <taxon>Fabaceae</taxon>
        <taxon>Papilionoideae</taxon>
        <taxon>50 kb inversion clade</taxon>
        <taxon>NPAAA clade</taxon>
        <taxon>Hologalegina</taxon>
        <taxon>IRL clade</taxon>
        <taxon>Trifolieae</taxon>
        <taxon>Trifolium</taxon>
    </lineage>
</organism>
<comment type="caution">
    <text evidence="1">The sequence shown here is derived from an EMBL/GenBank/DDBJ whole genome shotgun (WGS) entry which is preliminary data.</text>
</comment>
<evidence type="ECO:0000313" key="2">
    <source>
        <dbReference type="Proteomes" id="UP001177021"/>
    </source>
</evidence>
<dbReference type="EMBL" id="CASHSV030000409">
    <property type="protein sequence ID" value="CAJ2662073.1"/>
    <property type="molecule type" value="Genomic_DNA"/>
</dbReference>
<name>A0ACB0L1B8_TRIPR</name>
<protein>
    <submittedName>
        <fullName evidence="1">Uncharacterized protein</fullName>
    </submittedName>
</protein>
<proteinExistence type="predicted"/>
<keyword evidence="2" id="KW-1185">Reference proteome</keyword>
<accession>A0ACB0L1B8</accession>
<evidence type="ECO:0000313" key="1">
    <source>
        <dbReference type="EMBL" id="CAJ2662073.1"/>
    </source>
</evidence>
<gene>
    <name evidence="1" type="ORF">MILVUS5_LOCUS27692</name>
</gene>
<dbReference type="Proteomes" id="UP001177021">
    <property type="component" value="Unassembled WGS sequence"/>
</dbReference>
<sequence>MESLGSTHKKQNDKDDDIISKLPDTIIGHILSFVPTKDVVSTSVLSKRWIQSWTLIPKVNLDDRLFYSSKSNKSVAKKDFINFVYKTLLFTQNYSMQSFPLVITNTYDLTLLNTWISCILKKRVKKLSIRSNLKLPFSALTSHALFNHCNALEELILQMWCYCAIKVPPSPFGYFYFGSLIVIKLRGIIFTVVNK</sequence>
<reference evidence="1" key="1">
    <citation type="submission" date="2023-10" db="EMBL/GenBank/DDBJ databases">
        <authorList>
            <person name="Rodriguez Cubillos JULIANA M."/>
            <person name="De Vega J."/>
        </authorList>
    </citation>
    <scope>NUCLEOTIDE SEQUENCE</scope>
</reference>